<dbReference type="EMBL" id="SOYY01000004">
    <property type="protein sequence ID" value="KAA0722704.1"/>
    <property type="molecule type" value="Genomic_DNA"/>
</dbReference>
<dbReference type="AlphaFoldDB" id="A0A5A9PK02"/>
<sequence length="79" mass="8902">MSRTPVVIFTSLCLLFFTLSCAGDVKSRSCGDVREAYAVKGFSQNDVPHQEIPGLRNNPEHKHAAYEQPPRRRRDVEAT</sequence>
<keyword evidence="4" id="KW-1185">Reference proteome</keyword>
<organism evidence="3 4">
    <name type="scientific">Triplophysa tibetana</name>
    <dbReference type="NCBI Taxonomy" id="1572043"/>
    <lineage>
        <taxon>Eukaryota</taxon>
        <taxon>Metazoa</taxon>
        <taxon>Chordata</taxon>
        <taxon>Craniata</taxon>
        <taxon>Vertebrata</taxon>
        <taxon>Euteleostomi</taxon>
        <taxon>Actinopterygii</taxon>
        <taxon>Neopterygii</taxon>
        <taxon>Teleostei</taxon>
        <taxon>Ostariophysi</taxon>
        <taxon>Cypriniformes</taxon>
        <taxon>Nemacheilidae</taxon>
        <taxon>Triplophysa</taxon>
    </lineage>
</organism>
<comment type="caution">
    <text evidence="3">The sequence shown here is derived from an EMBL/GenBank/DDBJ whole genome shotgun (WGS) entry which is preliminary data.</text>
</comment>
<proteinExistence type="predicted"/>
<feature type="chain" id="PRO_5022761333" evidence="2">
    <location>
        <begin position="23"/>
        <end position="79"/>
    </location>
</feature>
<protein>
    <submittedName>
        <fullName evidence="3">Uncharacterized protein</fullName>
    </submittedName>
</protein>
<reference evidence="3 4" key="1">
    <citation type="journal article" date="2019" name="Mol. Ecol. Resour.">
        <title>Chromosome-level genome assembly of Triplophysa tibetana, a fish adapted to the harsh high-altitude environment of the Tibetan Plateau.</title>
        <authorList>
            <person name="Yang X."/>
            <person name="Liu H."/>
            <person name="Ma Z."/>
            <person name="Zou Y."/>
            <person name="Zou M."/>
            <person name="Mao Y."/>
            <person name="Li X."/>
            <person name="Wang H."/>
            <person name="Chen T."/>
            <person name="Wang W."/>
            <person name="Yang R."/>
        </authorList>
    </citation>
    <scope>NUCLEOTIDE SEQUENCE [LARGE SCALE GENOMIC DNA]</scope>
    <source>
        <strain evidence="3">TTIB1903HZAU</strain>
        <tissue evidence="3">Muscle</tissue>
    </source>
</reference>
<feature type="signal peptide" evidence="2">
    <location>
        <begin position="1"/>
        <end position="22"/>
    </location>
</feature>
<feature type="region of interest" description="Disordered" evidence="1">
    <location>
        <begin position="46"/>
        <end position="79"/>
    </location>
</feature>
<evidence type="ECO:0000256" key="2">
    <source>
        <dbReference type="SAM" id="SignalP"/>
    </source>
</evidence>
<evidence type="ECO:0000313" key="4">
    <source>
        <dbReference type="Proteomes" id="UP000324632"/>
    </source>
</evidence>
<evidence type="ECO:0000256" key="1">
    <source>
        <dbReference type="SAM" id="MobiDB-lite"/>
    </source>
</evidence>
<evidence type="ECO:0000313" key="3">
    <source>
        <dbReference type="EMBL" id="KAA0722704.1"/>
    </source>
</evidence>
<dbReference type="PROSITE" id="PS51257">
    <property type="entry name" value="PROKAR_LIPOPROTEIN"/>
    <property type="match status" value="1"/>
</dbReference>
<accession>A0A5A9PK02</accession>
<keyword evidence="2" id="KW-0732">Signal</keyword>
<name>A0A5A9PK02_9TELE</name>
<dbReference type="Proteomes" id="UP000324632">
    <property type="component" value="Chromosome 4"/>
</dbReference>
<gene>
    <name evidence="3" type="ORF">E1301_Tti015471</name>
</gene>